<feature type="transmembrane region" description="Helical" evidence="18">
    <location>
        <begin position="1239"/>
        <end position="1259"/>
    </location>
</feature>
<dbReference type="GO" id="GO:0043226">
    <property type="term" value="C:organelle"/>
    <property type="evidence" value="ECO:0007669"/>
    <property type="project" value="UniProtKB-ARBA"/>
</dbReference>
<feature type="transmembrane region" description="Helical" evidence="18">
    <location>
        <begin position="1418"/>
        <end position="1444"/>
    </location>
</feature>
<evidence type="ECO:0000256" key="4">
    <source>
        <dbReference type="ARBA" id="ARBA00022475"/>
    </source>
</evidence>
<dbReference type="PRINTS" id="PR00177">
    <property type="entry name" value="NMDARECEPTOR"/>
</dbReference>
<dbReference type="InterPro" id="IPR015683">
    <property type="entry name" value="Ionotropic_Glu_rcpt"/>
</dbReference>
<evidence type="ECO:0000256" key="18">
    <source>
        <dbReference type="SAM" id="Phobius"/>
    </source>
</evidence>
<keyword evidence="16" id="KW-1015">Disulfide bond</keyword>
<keyword evidence="13" id="KW-0407">Ion channel</keyword>
<dbReference type="SMART" id="SM00079">
    <property type="entry name" value="PBPe"/>
    <property type="match status" value="1"/>
</dbReference>
<keyword evidence="9 18" id="KW-0472">Membrane</keyword>
<evidence type="ECO:0000256" key="11">
    <source>
        <dbReference type="ARBA" id="ARBA00023180"/>
    </source>
</evidence>
<dbReference type="Pfam" id="PF00060">
    <property type="entry name" value="Lig_chan"/>
    <property type="match status" value="1"/>
</dbReference>
<dbReference type="Gene3D" id="3.40.190.10">
    <property type="entry name" value="Periplasmic binding protein-like II"/>
    <property type="match status" value="2"/>
</dbReference>
<dbReference type="GO" id="GO:0038023">
    <property type="term" value="F:signaling receptor activity"/>
    <property type="evidence" value="ECO:0007669"/>
    <property type="project" value="InterPro"/>
</dbReference>
<organism evidence="21">
    <name type="scientific">Polyphagotarsonemus latus</name>
    <dbReference type="NCBI Taxonomy" id="1204166"/>
    <lineage>
        <taxon>Eukaryota</taxon>
        <taxon>Metazoa</taxon>
        <taxon>Ecdysozoa</taxon>
        <taxon>Arthropoda</taxon>
        <taxon>Chelicerata</taxon>
        <taxon>Arachnida</taxon>
        <taxon>Acari</taxon>
        <taxon>Acariformes</taxon>
        <taxon>Trombidiformes</taxon>
        <taxon>Prostigmata</taxon>
        <taxon>Eleutherengona</taxon>
        <taxon>Heterostigmata</taxon>
        <taxon>Tarsonemoidea</taxon>
        <taxon>Tarsonemidae</taxon>
        <taxon>Polyphagotarsonemus</taxon>
    </lineage>
</organism>
<evidence type="ECO:0000256" key="8">
    <source>
        <dbReference type="ARBA" id="ARBA00023065"/>
    </source>
</evidence>
<keyword evidence="11" id="KW-0325">Glycoprotein</keyword>
<evidence type="ECO:0000256" key="1">
    <source>
        <dbReference type="ARBA" id="ARBA00004651"/>
    </source>
</evidence>
<dbReference type="GO" id="GO:0005886">
    <property type="term" value="C:plasma membrane"/>
    <property type="evidence" value="ECO:0007669"/>
    <property type="project" value="UniProtKB-SubCell"/>
</dbReference>
<dbReference type="InterPro" id="IPR019594">
    <property type="entry name" value="Glu/Gly-bd"/>
</dbReference>
<dbReference type="Gene3D" id="1.10.287.70">
    <property type="match status" value="1"/>
</dbReference>
<evidence type="ECO:0000259" key="20">
    <source>
        <dbReference type="SMART" id="SM00918"/>
    </source>
</evidence>
<feature type="transmembrane region" description="Helical" evidence="18">
    <location>
        <begin position="235"/>
        <end position="253"/>
    </location>
</feature>
<keyword evidence="12" id="KW-1071">Ligand-gated ion channel</keyword>
<keyword evidence="10 21" id="KW-0675">Receptor</keyword>
<feature type="binding site" evidence="14">
    <location>
        <position position="1130"/>
    </location>
    <ligand>
        <name>L-glutamate</name>
        <dbReference type="ChEBI" id="CHEBI:29985"/>
    </ligand>
</feature>
<feature type="transmembrane region" description="Helical" evidence="18">
    <location>
        <begin position="1207"/>
        <end position="1227"/>
    </location>
</feature>
<dbReference type="Gene3D" id="3.40.50.2300">
    <property type="match status" value="1"/>
</dbReference>
<evidence type="ECO:0000256" key="17">
    <source>
        <dbReference type="SAM" id="Coils"/>
    </source>
</evidence>
<evidence type="ECO:0000313" key="21">
    <source>
        <dbReference type="EMBL" id="WRW34086.1"/>
    </source>
</evidence>
<comment type="subcellular location">
    <subcellularLocation>
        <location evidence="1">Cell membrane</location>
        <topology evidence="1">Multi-pass membrane protein</topology>
    </subcellularLocation>
</comment>
<dbReference type="InterPro" id="IPR001508">
    <property type="entry name" value="Iono_Glu_rcpt_met"/>
</dbReference>
<dbReference type="FunFam" id="3.40.190.10:FF:000324">
    <property type="entry name" value="Predicted protein"/>
    <property type="match status" value="1"/>
</dbReference>
<evidence type="ECO:0000256" key="10">
    <source>
        <dbReference type="ARBA" id="ARBA00023170"/>
    </source>
</evidence>
<evidence type="ECO:0000256" key="15">
    <source>
        <dbReference type="PIRSR" id="PIRSR601508-2"/>
    </source>
</evidence>
<dbReference type="FunFam" id="3.40.190.10:FF:000078">
    <property type="entry name" value="glutamate receptor ionotropic, NMDA 3B"/>
    <property type="match status" value="1"/>
</dbReference>
<evidence type="ECO:0000256" key="6">
    <source>
        <dbReference type="ARBA" id="ARBA00022989"/>
    </source>
</evidence>
<evidence type="ECO:0000256" key="7">
    <source>
        <dbReference type="ARBA" id="ARBA00023054"/>
    </source>
</evidence>
<keyword evidence="4" id="KW-1003">Cell membrane</keyword>
<dbReference type="SUPFAM" id="SSF53850">
    <property type="entry name" value="Periplasmic binding protein-like II"/>
    <property type="match status" value="1"/>
</dbReference>
<dbReference type="SMART" id="SM00918">
    <property type="entry name" value="Lig_chan-Glu_bd"/>
    <property type="match status" value="1"/>
</dbReference>
<feature type="domain" description="Ionotropic glutamate receptor C-terminal" evidence="19">
    <location>
        <begin position="1041"/>
        <end position="1397"/>
    </location>
</feature>
<dbReference type="PANTHER" id="PTHR18966">
    <property type="entry name" value="IONOTROPIC GLUTAMATE RECEPTOR"/>
    <property type="match status" value="1"/>
</dbReference>
<evidence type="ECO:0000256" key="5">
    <source>
        <dbReference type="ARBA" id="ARBA00022692"/>
    </source>
</evidence>
<proteinExistence type="evidence at transcript level"/>
<evidence type="ECO:0000256" key="3">
    <source>
        <dbReference type="ARBA" id="ARBA00022448"/>
    </source>
</evidence>
<evidence type="ECO:0000256" key="12">
    <source>
        <dbReference type="ARBA" id="ARBA00023286"/>
    </source>
</evidence>
<keyword evidence="7 17" id="KW-0175">Coiled coil</keyword>
<evidence type="ECO:0000256" key="16">
    <source>
        <dbReference type="PIRSR" id="PIRSR601508-3"/>
    </source>
</evidence>
<reference evidence="21" key="1">
    <citation type="submission" date="2024-01" db="EMBL/GenBank/DDBJ databases">
        <title>Genome insights into chemosensory and detoxification machineries of broad mite, Polyphagotarsonemus latus (Tarsonemidae: Acari).</title>
        <authorList>
            <person name="Muthugoundar M."/>
            <person name="P J A."/>
            <person name="Augustine N."/>
        </authorList>
    </citation>
    <scope>NUCLEOTIDE SEQUENCE</scope>
</reference>
<dbReference type="InterPro" id="IPR001320">
    <property type="entry name" value="Iontro_rcpt_C"/>
</dbReference>
<evidence type="ECO:0000256" key="2">
    <source>
        <dbReference type="ARBA" id="ARBA00008685"/>
    </source>
</evidence>
<dbReference type="GO" id="GO:0015276">
    <property type="term" value="F:ligand-gated monoatomic ion channel activity"/>
    <property type="evidence" value="ECO:0007669"/>
    <property type="project" value="InterPro"/>
</dbReference>
<feature type="disulfide bond" evidence="16">
    <location>
        <begin position="1346"/>
        <end position="1400"/>
    </location>
</feature>
<feature type="transmembrane region" description="Helical" evidence="18">
    <location>
        <begin position="1167"/>
        <end position="1187"/>
    </location>
</feature>
<evidence type="ECO:0000256" key="14">
    <source>
        <dbReference type="PIRSR" id="PIRSR601508-1"/>
    </source>
</evidence>
<keyword evidence="6 18" id="KW-1133">Transmembrane helix</keyword>
<dbReference type="EMBL" id="PP155012">
    <property type="protein sequence ID" value="WRW34086.1"/>
    <property type="molecule type" value="mRNA"/>
</dbReference>
<feature type="domain" description="Ionotropic glutamate receptor L-glutamate and glycine-binding" evidence="20">
    <location>
        <begin position="1051"/>
        <end position="1114"/>
    </location>
</feature>
<feature type="binding site" evidence="14">
    <location>
        <position position="1291"/>
    </location>
    <ligand>
        <name>L-glutamate</name>
        <dbReference type="ChEBI" id="CHEBI:29985"/>
    </ligand>
</feature>
<keyword evidence="3" id="KW-0813">Transport</keyword>
<feature type="site" description="Crucial to convey clamshell closure to channel opening" evidence="15">
    <location>
        <position position="1270"/>
    </location>
</feature>
<evidence type="ECO:0000256" key="13">
    <source>
        <dbReference type="ARBA" id="ARBA00023303"/>
    </source>
</evidence>
<feature type="binding site" evidence="14">
    <location>
        <position position="1332"/>
    </location>
    <ligand>
        <name>L-glutamate</name>
        <dbReference type="ChEBI" id="CHEBI:29985"/>
    </ligand>
</feature>
<accession>A0AAN0LPM4</accession>
<evidence type="ECO:0000259" key="19">
    <source>
        <dbReference type="SMART" id="SM00079"/>
    </source>
</evidence>
<comment type="similarity">
    <text evidence="2">Belongs to the glutamate-gated ion channel (TC 1.A.10.1) family.</text>
</comment>
<protein>
    <submittedName>
        <fullName evidence="21">Glutamate ionotropic [NMDA] receptor 3A</fullName>
    </submittedName>
</protein>
<sequence length="1903" mass="219536">MNENSINQKMFNSEKNLCNEKIFDIKENLVKKKLFISQENFLMNRNMNENVLDKNFYLNTEKNISESSSSKSNSKLKTNLKNDSLINPLSKNLNSYRNSIIRNFISSNNDLTNNNSTNNSTITKDSSNNPKLANLNFPNDNSINKLSNFNKNSNSNETSIDKSDIKNKISKSKTFSDFTYEDIDDNFYSNNCENFYKYCKIVNEKKFICRPMPRKEVIKPKKLKPNTRKNKWKQCFDFFNPFFLISVFFYLLYCELTAVRGEILNSNITFLNKEFFLINNSSNEKIYSLDDFYKQINNSKLEKKNFFGKTRNDNFKIDNLPIFKVLAILPTIHTPEISKHFYRAIELNNALKENLVSNLELAHYFDHLKYPYRSQTELSSSLHHLQNNQNFYLNKTFENFAKFNENYLQNKKLFLNLNHSELSYEDHLYIHLLQRIYRRNHTNIETNNFFYPNSKNYENNQSPDNKINFLSKIQTSLLPLGNSSQRLINSFCDTAEIQRPSLILSLVEPTRSYYLEMLARITEIPLLTLSGEYMETASLQNILLEGKISETSMQLSLDPPISALADATFQLLKTQHWFDAILLIDDTSASDLFSYRLSQLCRQNDHRSKMFYQNKFSRYDEQTKHSTFSFMKDKFENEDGIRNYNRKEFNEDNYEFIDSIWTRLKIIRVSKNLLQKELYLQLSEIQTNHRRVVLVHCDKVTTKRVITTSKTLGLLDGSKIWVLLDGVIGSHIDTAEFLYEMNLPVGMLALHQRAPSLQDAQTLFNIVRIIGETAANTLLNAKDWMYEGSFSNGSQPEVSCWQKATSARIKYSQVVYQELKKIMKQFLYINHNKSKCKTTAKENFSTDKLNEKTVNLSSLKQISNEDLNKNFSVNQFPKTINRIKRHKTLKKRNNYYFDNDKNNEDPLVEKLKEMWPTPVFDVLNLVPNINSKVKANQTYKLTSSFLNNLLPKIALKSGLIQTKNYWKVIGNISDSNSTINSIKFITGKSGDRVIGPGSSSKHNFRIVSAISPPFVQHSTKLINGTCLTGIPCLKVNSSEPEDLVSVFTDFNSKIRRFEGKTYTVLCCEGISIDLLNSIARDLHFSYEMYLVADGLFGLPRKINRWDGITGDLISGSAHMAFSAFSITSARVQVIDFSVPFFYSGVSCLAQQRTSDVPLTAFLIPFSIQLWVAIFSSLLLTAIASATYEFMSPYGLNPHRGRQRTKNFSIGSAFWVMFSILFSHLYAFKAPKSWPNKVLLNLWGCFSVIFLATYTANVAAQFAGLFNTHEINNFNDGILMEKKVGVARSSASEGYIMKENMQLWSHVQKNRVNNLEEGIQLLRENKIEVLIGDTAILDYFRANEPGCNFNLLGDSIFDDAYAIGMQRNFPLKDAISDLIMEYNAYGFLDQLQRRWYGRAPCLENSLSNLRKPKPLSVRALAGVFIMLFIGMCIGVLILIGEHFLFKYGIPRLRKKSKDCFWKSPNLMFFSQKLYRFINSVELVSPHHSAKEIMSSLKTGQITTLFQKSLKRKAKEDARRRKSKYQFFEMIQEVRNVVKERKKNDPCIVGDSSINYPLKQDSFFSETDSIGNQTTIRTSSIKWKEETSNNSNSNLRNEYSAAKIREHQQFKSSLNNKARQGSVHTQQSAKELRSTIILHNEKKINSIDKTKNKNVSENLIDKQKENLNKNISKVKHSHNILKCLNNLDIPENFYKSQSSNLSSEFLSDKNCLLRVASGGQINQPHLHYENKSNYNCNLNEKVQHINLHSNISISLEDITLPGDSGSGIGFIKREDSSLVNKNFKKTLSFDDLTTLKKQLNYCVNSNDTENNSLNISNCNLMMMEDNSARNSMRSLILSSISPLRNYNYSKFDTVQNSNLSKEDIVSLWKNSERELLNNLHNILMQKKNLEEKCNLLQRMLTKNSY</sequence>
<feature type="coiled-coil region" evidence="17">
    <location>
        <begin position="1870"/>
        <end position="1897"/>
    </location>
</feature>
<feature type="binding site" evidence="14">
    <location>
        <position position="1125"/>
    </location>
    <ligand>
        <name>L-glutamate</name>
        <dbReference type="ChEBI" id="CHEBI:29985"/>
    </ligand>
</feature>
<evidence type="ECO:0000256" key="9">
    <source>
        <dbReference type="ARBA" id="ARBA00023136"/>
    </source>
</evidence>
<dbReference type="Pfam" id="PF10613">
    <property type="entry name" value="Lig_chan-Glu_bd"/>
    <property type="match status" value="1"/>
</dbReference>
<keyword evidence="8" id="KW-0406">Ion transport</keyword>
<name>A0AAN0LPM4_9ACAR</name>
<keyword evidence="5 18" id="KW-0812">Transmembrane</keyword>